<dbReference type="GO" id="GO:0006364">
    <property type="term" value="P:rRNA processing"/>
    <property type="evidence" value="ECO:0007669"/>
    <property type="project" value="UniProtKB-UniRule"/>
</dbReference>
<feature type="binding site" evidence="7">
    <location>
        <position position="105"/>
    </location>
    <ligand>
        <name>Zn(2+)</name>
        <dbReference type="ChEBI" id="CHEBI:29105"/>
        <note>catalytic</note>
    </ligand>
</feature>
<evidence type="ECO:0000256" key="3">
    <source>
        <dbReference type="ARBA" id="ARBA00022723"/>
    </source>
</evidence>
<proteinExistence type="inferred from homology"/>
<dbReference type="GO" id="GO:0004222">
    <property type="term" value="F:metalloendopeptidase activity"/>
    <property type="evidence" value="ECO:0007669"/>
    <property type="project" value="InterPro"/>
</dbReference>
<dbReference type="Gene3D" id="3.40.390.30">
    <property type="entry name" value="Metalloproteases ('zincins'), catalytic domain"/>
    <property type="match status" value="1"/>
</dbReference>
<evidence type="ECO:0000256" key="5">
    <source>
        <dbReference type="ARBA" id="ARBA00022801"/>
    </source>
</evidence>
<dbReference type="NCBIfam" id="TIGR00043">
    <property type="entry name" value="rRNA maturation RNase YbeY"/>
    <property type="match status" value="1"/>
</dbReference>
<evidence type="ECO:0000256" key="4">
    <source>
        <dbReference type="ARBA" id="ARBA00022759"/>
    </source>
</evidence>
<dbReference type="PANTHER" id="PTHR46986">
    <property type="entry name" value="ENDORIBONUCLEASE YBEY, CHLOROPLASTIC"/>
    <property type="match status" value="1"/>
</dbReference>
<evidence type="ECO:0000256" key="6">
    <source>
        <dbReference type="ARBA" id="ARBA00022833"/>
    </source>
</evidence>
<evidence type="ECO:0000256" key="2">
    <source>
        <dbReference type="ARBA" id="ARBA00022722"/>
    </source>
</evidence>
<keyword evidence="7" id="KW-0690">Ribosome biogenesis</keyword>
<evidence type="ECO:0000313" key="9">
    <source>
        <dbReference type="Proteomes" id="UP000179136"/>
    </source>
</evidence>
<comment type="similarity">
    <text evidence="1 7">Belongs to the endoribonuclease YbeY family.</text>
</comment>
<accession>A0A1F6FMZ5</accession>
<dbReference type="InterPro" id="IPR002036">
    <property type="entry name" value="YbeY"/>
</dbReference>
<dbReference type="STRING" id="1798561.A3B87_02880"/>
<dbReference type="EMBL" id="MFMW01000018">
    <property type="protein sequence ID" value="OGG87239.1"/>
    <property type="molecule type" value="Genomic_DNA"/>
</dbReference>
<dbReference type="InterPro" id="IPR023091">
    <property type="entry name" value="MetalPrtase_cat_dom_sf_prd"/>
</dbReference>
<comment type="caution">
    <text evidence="8">The sequence shown here is derived from an EMBL/GenBank/DDBJ whole genome shotgun (WGS) entry which is preliminary data.</text>
</comment>
<keyword evidence="4 7" id="KW-0255">Endonuclease</keyword>
<evidence type="ECO:0000313" key="8">
    <source>
        <dbReference type="EMBL" id="OGG87239.1"/>
    </source>
</evidence>
<sequence length="134" mass="15559">MIAIANHTHYQVPHKLVKTVLNKSCRVLKIKATELSVVFVTSAEIRKLNQTYRRQDKPTDVLSFVYCYKRGTLDGEIIICYKLTQRNAEKYRQSVNQEISRLLVHSLLHLIGYDHKETCSAKKMEALENKLINL</sequence>
<keyword evidence="7" id="KW-0963">Cytoplasm</keyword>
<dbReference type="GO" id="GO:0005737">
    <property type="term" value="C:cytoplasm"/>
    <property type="evidence" value="ECO:0007669"/>
    <property type="project" value="UniProtKB-SubCell"/>
</dbReference>
<comment type="subcellular location">
    <subcellularLocation>
        <location evidence="7">Cytoplasm</location>
    </subcellularLocation>
</comment>
<keyword evidence="7" id="KW-0698">rRNA processing</keyword>
<dbReference type="Proteomes" id="UP000179136">
    <property type="component" value="Unassembled WGS sequence"/>
</dbReference>
<dbReference type="HAMAP" id="MF_00009">
    <property type="entry name" value="Endoribonucl_YbeY"/>
    <property type="match status" value="1"/>
</dbReference>
<dbReference type="GO" id="GO:0008270">
    <property type="term" value="F:zinc ion binding"/>
    <property type="evidence" value="ECO:0007669"/>
    <property type="project" value="UniProtKB-UniRule"/>
</dbReference>
<organism evidence="8 9">
    <name type="scientific">Candidatus Kuenenbacteria bacterium RIFCSPHIGHO2_02_FULL_39_13</name>
    <dbReference type="NCBI Taxonomy" id="1798561"/>
    <lineage>
        <taxon>Bacteria</taxon>
        <taxon>Candidatus Kueneniibacteriota</taxon>
    </lineage>
</organism>
<comment type="cofactor">
    <cofactor evidence="7">
        <name>Zn(2+)</name>
        <dbReference type="ChEBI" id="CHEBI:29105"/>
    </cofactor>
    <text evidence="7">Binds 1 zinc ion.</text>
</comment>
<dbReference type="SUPFAM" id="SSF55486">
    <property type="entry name" value="Metalloproteases ('zincins'), catalytic domain"/>
    <property type="match status" value="1"/>
</dbReference>
<keyword evidence="6 7" id="KW-0862">Zinc</keyword>
<protein>
    <recommendedName>
        <fullName evidence="7">Endoribonuclease YbeY</fullName>
        <ecNumber evidence="7">3.1.-.-</ecNumber>
    </recommendedName>
</protein>
<keyword evidence="3 7" id="KW-0479">Metal-binding</keyword>
<reference evidence="8 9" key="1">
    <citation type="journal article" date="2016" name="Nat. Commun.">
        <title>Thousands of microbial genomes shed light on interconnected biogeochemical processes in an aquifer system.</title>
        <authorList>
            <person name="Anantharaman K."/>
            <person name="Brown C.T."/>
            <person name="Hug L.A."/>
            <person name="Sharon I."/>
            <person name="Castelle C.J."/>
            <person name="Probst A.J."/>
            <person name="Thomas B.C."/>
            <person name="Singh A."/>
            <person name="Wilkins M.J."/>
            <person name="Karaoz U."/>
            <person name="Brodie E.L."/>
            <person name="Williams K.H."/>
            <person name="Hubbard S.S."/>
            <person name="Banfield J.F."/>
        </authorList>
    </citation>
    <scope>NUCLEOTIDE SEQUENCE [LARGE SCALE GENOMIC DNA]</scope>
</reference>
<dbReference type="EC" id="3.1.-.-" evidence="7"/>
<evidence type="ECO:0000256" key="1">
    <source>
        <dbReference type="ARBA" id="ARBA00010875"/>
    </source>
</evidence>
<dbReference type="GO" id="GO:0004521">
    <property type="term" value="F:RNA endonuclease activity"/>
    <property type="evidence" value="ECO:0007669"/>
    <property type="project" value="UniProtKB-UniRule"/>
</dbReference>
<evidence type="ECO:0000256" key="7">
    <source>
        <dbReference type="HAMAP-Rule" id="MF_00009"/>
    </source>
</evidence>
<dbReference type="Pfam" id="PF02130">
    <property type="entry name" value="YbeY"/>
    <property type="match status" value="1"/>
</dbReference>
<feature type="binding site" evidence="7">
    <location>
        <position position="115"/>
    </location>
    <ligand>
        <name>Zn(2+)</name>
        <dbReference type="ChEBI" id="CHEBI:29105"/>
        <note>catalytic</note>
    </ligand>
</feature>
<name>A0A1F6FMZ5_9BACT</name>
<feature type="binding site" evidence="7">
    <location>
        <position position="109"/>
    </location>
    <ligand>
        <name>Zn(2+)</name>
        <dbReference type="ChEBI" id="CHEBI:29105"/>
        <note>catalytic</note>
    </ligand>
</feature>
<comment type="function">
    <text evidence="7">Single strand-specific metallo-endoribonuclease involved in late-stage 70S ribosome quality control and in maturation of the 3' terminus of the 16S rRNA.</text>
</comment>
<keyword evidence="5 7" id="KW-0378">Hydrolase</keyword>
<dbReference type="InterPro" id="IPR020549">
    <property type="entry name" value="YbeY_CS"/>
</dbReference>
<dbReference type="PROSITE" id="PS01306">
    <property type="entry name" value="UPF0054"/>
    <property type="match status" value="1"/>
</dbReference>
<gene>
    <name evidence="7" type="primary">ybeY</name>
    <name evidence="8" type="ORF">A3B87_02880</name>
</gene>
<dbReference type="PANTHER" id="PTHR46986:SF1">
    <property type="entry name" value="ENDORIBONUCLEASE YBEY, CHLOROPLASTIC"/>
    <property type="match status" value="1"/>
</dbReference>
<dbReference type="AlphaFoldDB" id="A0A1F6FMZ5"/>
<keyword evidence="2 7" id="KW-0540">Nuclease</keyword>